<accession>A0A382UW32</accession>
<gene>
    <name evidence="1" type="ORF">METZ01_LOCUS391336</name>
</gene>
<reference evidence="1" key="1">
    <citation type="submission" date="2018-05" db="EMBL/GenBank/DDBJ databases">
        <authorList>
            <person name="Lanie J.A."/>
            <person name="Ng W.-L."/>
            <person name="Kazmierczak K.M."/>
            <person name="Andrzejewski T.M."/>
            <person name="Davidsen T.M."/>
            <person name="Wayne K.J."/>
            <person name="Tettelin H."/>
            <person name="Glass J.I."/>
            <person name="Rusch D."/>
            <person name="Podicherti R."/>
            <person name="Tsui H.-C.T."/>
            <person name="Winkler M.E."/>
        </authorList>
    </citation>
    <scope>NUCLEOTIDE SEQUENCE</scope>
</reference>
<proteinExistence type="predicted"/>
<dbReference type="EMBL" id="UINC01147264">
    <property type="protein sequence ID" value="SVD38482.1"/>
    <property type="molecule type" value="Genomic_DNA"/>
</dbReference>
<dbReference type="AlphaFoldDB" id="A0A382UW32"/>
<sequence>MDMSSIVVNVSPDKVLEAVSDLTRHANWAVADISIIAEQESPPAEATPIHQVKQAANWTGLPSLV</sequence>
<protein>
    <submittedName>
        <fullName evidence="1">Uncharacterized protein</fullName>
    </submittedName>
</protein>
<evidence type="ECO:0000313" key="1">
    <source>
        <dbReference type="EMBL" id="SVD38482.1"/>
    </source>
</evidence>
<name>A0A382UW32_9ZZZZ</name>
<organism evidence="1">
    <name type="scientific">marine metagenome</name>
    <dbReference type="NCBI Taxonomy" id="408172"/>
    <lineage>
        <taxon>unclassified sequences</taxon>
        <taxon>metagenomes</taxon>
        <taxon>ecological metagenomes</taxon>
    </lineage>
</organism>